<dbReference type="EMBL" id="JAGWCR010000012">
    <property type="protein sequence ID" value="MBS3651102.1"/>
    <property type="molecule type" value="Genomic_DNA"/>
</dbReference>
<reference evidence="1" key="1">
    <citation type="submission" date="2021-04" db="EMBL/GenBank/DDBJ databases">
        <title>Pseudaminobacter soli sp. nov., isolated from paddy soil contaminated by heavy metals.</title>
        <authorList>
            <person name="Zhang K."/>
        </authorList>
    </citation>
    <scope>NUCLEOTIDE SEQUENCE</scope>
    <source>
        <strain evidence="1">19-2017</strain>
    </source>
</reference>
<protein>
    <submittedName>
        <fullName evidence="1">Uncharacterized protein</fullName>
    </submittedName>
</protein>
<accession>A0A942E9T9</accession>
<evidence type="ECO:0000313" key="2">
    <source>
        <dbReference type="Proteomes" id="UP000680348"/>
    </source>
</evidence>
<organism evidence="1 2">
    <name type="scientific">Pseudaminobacter soli</name>
    <name type="common">ex Zhang et al. 2022</name>
    <dbReference type="NCBI Taxonomy" id="2831468"/>
    <lineage>
        <taxon>Bacteria</taxon>
        <taxon>Pseudomonadati</taxon>
        <taxon>Pseudomonadota</taxon>
        <taxon>Alphaproteobacteria</taxon>
        <taxon>Hyphomicrobiales</taxon>
        <taxon>Phyllobacteriaceae</taxon>
        <taxon>Pseudaminobacter</taxon>
    </lineage>
</organism>
<keyword evidence="2" id="KW-1185">Reference proteome</keyword>
<sequence length="49" mass="5221">MPMPRLLVILLLAVCFAISFQAIVELEGNQPIPSLLAGLCDSGGRRPCP</sequence>
<comment type="caution">
    <text evidence="1">The sequence shown here is derived from an EMBL/GenBank/DDBJ whole genome shotgun (WGS) entry which is preliminary data.</text>
</comment>
<dbReference type="RefSeq" id="WP_188256660.1">
    <property type="nucleotide sequence ID" value="NZ_JABVCF010000012.1"/>
</dbReference>
<name>A0A942E9T9_9HYPH</name>
<proteinExistence type="predicted"/>
<dbReference type="AlphaFoldDB" id="A0A942E9T9"/>
<evidence type="ECO:0000313" key="1">
    <source>
        <dbReference type="EMBL" id="MBS3651102.1"/>
    </source>
</evidence>
<dbReference type="Proteomes" id="UP000680348">
    <property type="component" value="Unassembled WGS sequence"/>
</dbReference>
<gene>
    <name evidence="1" type="ORF">KEU06_21040</name>
</gene>